<dbReference type="Pfam" id="PF05615">
    <property type="entry name" value="THOC7"/>
    <property type="match status" value="1"/>
</dbReference>
<evidence type="ECO:0008006" key="7">
    <source>
        <dbReference type="Google" id="ProtNLM"/>
    </source>
</evidence>
<keyword evidence="2" id="KW-0539">Nucleus</keyword>
<organism evidence="5 6">
    <name type="scientific">Extremus antarcticus</name>
    <dbReference type="NCBI Taxonomy" id="702011"/>
    <lineage>
        <taxon>Eukaryota</taxon>
        <taxon>Fungi</taxon>
        <taxon>Dikarya</taxon>
        <taxon>Ascomycota</taxon>
        <taxon>Pezizomycotina</taxon>
        <taxon>Dothideomycetes</taxon>
        <taxon>Dothideomycetidae</taxon>
        <taxon>Mycosphaerellales</taxon>
        <taxon>Extremaceae</taxon>
        <taxon>Extremus</taxon>
    </lineage>
</organism>
<feature type="region of interest" description="Disordered" evidence="4">
    <location>
        <begin position="225"/>
        <end position="350"/>
    </location>
</feature>
<comment type="caution">
    <text evidence="5">The sequence shown here is derived from an EMBL/GenBank/DDBJ whole genome shotgun (WGS) entry which is preliminary data.</text>
</comment>
<accession>A0AAJ0DCV6</accession>
<evidence type="ECO:0000256" key="1">
    <source>
        <dbReference type="ARBA" id="ARBA00004123"/>
    </source>
</evidence>
<evidence type="ECO:0000313" key="6">
    <source>
        <dbReference type="Proteomes" id="UP001271007"/>
    </source>
</evidence>
<name>A0AAJ0DCV6_9PEZI</name>
<dbReference type="AlphaFoldDB" id="A0AAJ0DCV6"/>
<dbReference type="EMBL" id="JAWDJX010000061">
    <property type="protein sequence ID" value="KAK3047452.1"/>
    <property type="molecule type" value="Genomic_DNA"/>
</dbReference>
<evidence type="ECO:0000313" key="5">
    <source>
        <dbReference type="EMBL" id="KAK3047452.1"/>
    </source>
</evidence>
<keyword evidence="6" id="KW-1185">Reference proteome</keyword>
<evidence type="ECO:0000256" key="2">
    <source>
        <dbReference type="ARBA" id="ARBA00023242"/>
    </source>
</evidence>
<feature type="region of interest" description="Disordered" evidence="4">
    <location>
        <begin position="49"/>
        <end position="81"/>
    </location>
</feature>
<feature type="compositionally biased region" description="Basic and acidic residues" evidence="4">
    <location>
        <begin position="225"/>
        <end position="246"/>
    </location>
</feature>
<keyword evidence="3" id="KW-0175">Coiled coil</keyword>
<dbReference type="GO" id="GO:0000445">
    <property type="term" value="C:THO complex part of transcription export complex"/>
    <property type="evidence" value="ECO:0007669"/>
    <property type="project" value="InterPro"/>
</dbReference>
<dbReference type="Proteomes" id="UP001271007">
    <property type="component" value="Unassembled WGS sequence"/>
</dbReference>
<evidence type="ECO:0000256" key="4">
    <source>
        <dbReference type="SAM" id="MobiDB-lite"/>
    </source>
</evidence>
<dbReference type="GO" id="GO:0006397">
    <property type="term" value="P:mRNA processing"/>
    <property type="evidence" value="ECO:0007669"/>
    <property type="project" value="InterPro"/>
</dbReference>
<feature type="compositionally biased region" description="Polar residues" evidence="4">
    <location>
        <begin position="300"/>
        <end position="314"/>
    </location>
</feature>
<sequence>MATTSTHSYTILPEQTQEDALHATRLLQVEEKPFQRVVRNLLGKESLLKWSPPRQLPSPPPEADTEDTTSPTDTTADESRKRAKFRTDVLLDFAALESSILRIQLIQSSNARERERYAAEKANILQTAQSVRENTVALRGQLVEAQKMLELRKGYDELATKLIFEKKLKPRAETLEDIAGLEKEIEDLEQEGNEFEGVWNGRREAWEKVVAEGANLVKVIKGIRDEPDSDERMEYGEESGSKEQRSRMGTPAPGSTTPMPGESGDRTPVVGEGGTPMHEDGRSPAPLVNKFLEVEDDTTRSNSRVGSPMLQATQPGIDVEMAGGDQRESQTSGDTEEKIEMETETVPVDEFEQAQQQVEAMDES</sequence>
<proteinExistence type="predicted"/>
<gene>
    <name evidence="5" type="ORF">LTR09_011081</name>
</gene>
<comment type="subcellular location">
    <subcellularLocation>
        <location evidence="1">Nucleus</location>
    </subcellularLocation>
</comment>
<evidence type="ECO:0000256" key="3">
    <source>
        <dbReference type="SAM" id="Coils"/>
    </source>
</evidence>
<dbReference type="InterPro" id="IPR008501">
    <property type="entry name" value="THOC7/Mft1"/>
</dbReference>
<feature type="coiled-coil region" evidence="3">
    <location>
        <begin position="171"/>
        <end position="198"/>
    </location>
</feature>
<protein>
    <recommendedName>
        <fullName evidence="7">Tho complex subunit 7</fullName>
    </recommendedName>
</protein>
<reference evidence="5" key="1">
    <citation type="submission" date="2023-04" db="EMBL/GenBank/DDBJ databases">
        <title>Black Yeasts Isolated from many extreme environments.</title>
        <authorList>
            <person name="Coleine C."/>
            <person name="Stajich J.E."/>
            <person name="Selbmann L."/>
        </authorList>
    </citation>
    <scope>NUCLEOTIDE SEQUENCE</scope>
    <source>
        <strain evidence="5">CCFEE 5312</strain>
    </source>
</reference>